<accession>A0A9P3L8D4</accession>
<feature type="compositionally biased region" description="Basic residues" evidence="1">
    <location>
        <begin position="352"/>
        <end position="366"/>
    </location>
</feature>
<evidence type="ECO:0000313" key="3">
    <source>
        <dbReference type="Proteomes" id="UP000703269"/>
    </source>
</evidence>
<feature type="compositionally biased region" description="Basic and acidic residues" evidence="1">
    <location>
        <begin position="497"/>
        <end position="506"/>
    </location>
</feature>
<dbReference type="Proteomes" id="UP000703269">
    <property type="component" value="Unassembled WGS sequence"/>
</dbReference>
<dbReference type="EMBL" id="BPQB01000003">
    <property type="protein sequence ID" value="GJE85975.1"/>
    <property type="molecule type" value="Genomic_DNA"/>
</dbReference>
<reference evidence="2 3" key="1">
    <citation type="submission" date="2021-08" db="EMBL/GenBank/DDBJ databases">
        <title>Draft Genome Sequence of Phanerochaete sordida strain YK-624.</title>
        <authorList>
            <person name="Mori T."/>
            <person name="Dohra H."/>
            <person name="Suzuki T."/>
            <person name="Kawagishi H."/>
            <person name="Hirai H."/>
        </authorList>
    </citation>
    <scope>NUCLEOTIDE SEQUENCE [LARGE SCALE GENOMIC DNA]</scope>
    <source>
        <strain evidence="2 3">YK-624</strain>
    </source>
</reference>
<dbReference type="GO" id="GO:0031011">
    <property type="term" value="C:Ino80 complex"/>
    <property type="evidence" value="ECO:0007669"/>
    <property type="project" value="InterPro"/>
</dbReference>
<comment type="caution">
    <text evidence="2">The sequence shown here is derived from an EMBL/GenBank/DDBJ whole genome shotgun (WGS) entry which is preliminary data.</text>
</comment>
<evidence type="ECO:0000256" key="1">
    <source>
        <dbReference type="SAM" id="MobiDB-lite"/>
    </source>
</evidence>
<protein>
    <recommendedName>
        <fullName evidence="4">Ino eighty subunit 1</fullName>
    </recommendedName>
</protein>
<dbReference type="PANTHER" id="PTHR37287">
    <property type="entry name" value="INO EIGHTY SUBUNIT 1"/>
    <property type="match status" value="1"/>
</dbReference>
<organism evidence="2 3">
    <name type="scientific">Phanerochaete sordida</name>
    <dbReference type="NCBI Taxonomy" id="48140"/>
    <lineage>
        <taxon>Eukaryota</taxon>
        <taxon>Fungi</taxon>
        <taxon>Dikarya</taxon>
        <taxon>Basidiomycota</taxon>
        <taxon>Agaricomycotina</taxon>
        <taxon>Agaricomycetes</taxon>
        <taxon>Polyporales</taxon>
        <taxon>Phanerochaetaceae</taxon>
        <taxon>Phanerochaete</taxon>
    </lineage>
</organism>
<feature type="region of interest" description="Disordered" evidence="1">
    <location>
        <begin position="333"/>
        <end position="547"/>
    </location>
</feature>
<dbReference type="OrthoDB" id="5413003at2759"/>
<evidence type="ECO:0000313" key="2">
    <source>
        <dbReference type="EMBL" id="GJE85975.1"/>
    </source>
</evidence>
<feature type="compositionally biased region" description="Pro residues" evidence="1">
    <location>
        <begin position="420"/>
        <end position="437"/>
    </location>
</feature>
<proteinExistence type="predicted"/>
<sequence>MQGQMRLLATKEQFRPQDVKSTDAILANARVRRPSPQSMPSAGLQGTHRKTLAVKHQDGEPLTRVDLQYDLLYYLFSDVHTVFTDPHPTLHGQPAGTKVSFRDLYVNTLLHSPRCSKVSREKLQDNPKFADEFAKISVLSNVGRINTTMAFFPEMRTALRTYHPVPSLQKTDGNLQDAPRIKNILKSCLLPTELQNTPTTPSEVLNRSRSGIVPPTTIVNLIFIFASHTSFISQTHFPSDTELDFLDFFSPVNLSSESRARAFLWLCYHYYEGTLPNPFDYPKAHKTPGQIPPLEFLSPEEAALENVDSPEEKEWGEKMTAQRKVFMENKDKLDKLDEGAQDQDAPKDRNGKRGGRGRARGVRKGKAQLPNPFTKAPAKAPALRGSSSDSPNTTSHNHDADDAPDEHPRAAYHRYSPEPYRLPPILPPNPSPPPLPPGHVYHPAADGPSYADSYYDRRLSPRPAPYQSYHGGPVRNHPRTPRGGSPLPPLRFIASPYDDRRDHTPPRELPPLAYVPPPVQRPYSPPRHLDAPPRAHYSPPSAAEGSRSMLEQAWHVIMTNDPLEESDDEMDENTRLDLLLRLKIINRLRGKEPTPEPEMPPPFAAAA</sequence>
<feature type="compositionally biased region" description="Basic and acidic residues" evidence="1">
    <location>
        <begin position="396"/>
        <end position="409"/>
    </location>
</feature>
<keyword evidence="3" id="KW-1185">Reference proteome</keyword>
<evidence type="ECO:0008006" key="4">
    <source>
        <dbReference type="Google" id="ProtNLM"/>
    </source>
</evidence>
<dbReference type="AlphaFoldDB" id="A0A9P3L8D4"/>
<name>A0A9P3L8D4_9APHY</name>
<dbReference type="InterPro" id="IPR038014">
    <property type="entry name" value="Ies1"/>
</dbReference>
<feature type="compositionally biased region" description="Polar residues" evidence="1">
    <location>
        <begin position="385"/>
        <end position="395"/>
    </location>
</feature>
<gene>
    <name evidence="2" type="ORF">PsYK624_020550</name>
</gene>
<feature type="compositionally biased region" description="Pro residues" evidence="1">
    <location>
        <begin position="507"/>
        <end position="525"/>
    </location>
</feature>
<feature type="compositionally biased region" description="Basic and acidic residues" evidence="1">
    <location>
        <begin position="333"/>
        <end position="351"/>
    </location>
</feature>
<dbReference type="PANTHER" id="PTHR37287:SF1">
    <property type="entry name" value="INO EIGHTY SUBUNIT 1"/>
    <property type="match status" value="1"/>
</dbReference>